<evidence type="ECO:0000256" key="1">
    <source>
        <dbReference type="SAM" id="MobiDB-lite"/>
    </source>
</evidence>
<sequence length="152" mass="17043">MPLMRRRSLSRKTPTAFQTLVQEQSSDAGMPPNALRMLVVSDVSSICARGTLARMTTMNWGFSTQGFSETRRHECMDIRTLQEQLQQRCARSPARTLKNIVVVPRTESDWPTPIASQATQTARAVQSNDATVIRSSKAEGVEGLRRPRRRNA</sequence>
<accession>A0AAW0E4R9</accession>
<evidence type="ECO:0000313" key="2">
    <source>
        <dbReference type="EMBL" id="KAK7059452.1"/>
    </source>
</evidence>
<comment type="caution">
    <text evidence="2">The sequence shown here is derived from an EMBL/GenBank/DDBJ whole genome shotgun (WGS) entry which is preliminary data.</text>
</comment>
<dbReference type="Proteomes" id="UP001362999">
    <property type="component" value="Unassembled WGS sequence"/>
</dbReference>
<gene>
    <name evidence="2" type="ORF">R3P38DRAFT_3167841</name>
</gene>
<feature type="compositionally biased region" description="Polar residues" evidence="1">
    <location>
        <begin position="114"/>
        <end position="134"/>
    </location>
</feature>
<proteinExistence type="predicted"/>
<dbReference type="AlphaFoldDB" id="A0AAW0E4R9"/>
<name>A0AAW0E4R9_9AGAR</name>
<keyword evidence="3" id="KW-1185">Reference proteome</keyword>
<evidence type="ECO:0000313" key="3">
    <source>
        <dbReference type="Proteomes" id="UP001362999"/>
    </source>
</evidence>
<dbReference type="EMBL" id="JAWWNJ010000003">
    <property type="protein sequence ID" value="KAK7059452.1"/>
    <property type="molecule type" value="Genomic_DNA"/>
</dbReference>
<organism evidence="2 3">
    <name type="scientific">Favolaschia claudopus</name>
    <dbReference type="NCBI Taxonomy" id="2862362"/>
    <lineage>
        <taxon>Eukaryota</taxon>
        <taxon>Fungi</taxon>
        <taxon>Dikarya</taxon>
        <taxon>Basidiomycota</taxon>
        <taxon>Agaricomycotina</taxon>
        <taxon>Agaricomycetes</taxon>
        <taxon>Agaricomycetidae</taxon>
        <taxon>Agaricales</taxon>
        <taxon>Marasmiineae</taxon>
        <taxon>Mycenaceae</taxon>
        <taxon>Favolaschia</taxon>
    </lineage>
</organism>
<protein>
    <submittedName>
        <fullName evidence="2">Uncharacterized protein</fullName>
    </submittedName>
</protein>
<reference evidence="2 3" key="1">
    <citation type="journal article" date="2024" name="J Genomics">
        <title>Draft genome sequencing and assembly of Favolaschia claudopus CIRM-BRFM 2984 isolated from oak limbs.</title>
        <authorList>
            <person name="Navarro D."/>
            <person name="Drula E."/>
            <person name="Chaduli D."/>
            <person name="Cazenave R."/>
            <person name="Ahrendt S."/>
            <person name="Wang J."/>
            <person name="Lipzen A."/>
            <person name="Daum C."/>
            <person name="Barry K."/>
            <person name="Grigoriev I.V."/>
            <person name="Favel A."/>
            <person name="Rosso M.N."/>
            <person name="Martin F."/>
        </authorList>
    </citation>
    <scope>NUCLEOTIDE SEQUENCE [LARGE SCALE GENOMIC DNA]</scope>
    <source>
        <strain evidence="2 3">CIRM-BRFM 2984</strain>
    </source>
</reference>
<feature type="region of interest" description="Disordered" evidence="1">
    <location>
        <begin position="110"/>
        <end position="152"/>
    </location>
</feature>
<feature type="compositionally biased region" description="Basic and acidic residues" evidence="1">
    <location>
        <begin position="136"/>
        <end position="145"/>
    </location>
</feature>